<feature type="transmembrane region" description="Helical" evidence="8">
    <location>
        <begin position="170"/>
        <end position="189"/>
    </location>
</feature>
<evidence type="ECO:0000256" key="5">
    <source>
        <dbReference type="ARBA" id="ARBA00022842"/>
    </source>
</evidence>
<dbReference type="GO" id="GO:0016020">
    <property type="term" value="C:membrane"/>
    <property type="evidence" value="ECO:0007669"/>
    <property type="project" value="UniProtKB-SubCell"/>
</dbReference>
<dbReference type="PANTHER" id="PTHR41394">
    <property type="entry name" value="MAGNESIUM TRANSPORTER MGTE"/>
    <property type="match status" value="1"/>
</dbReference>
<feature type="transmembrane region" description="Helical" evidence="8">
    <location>
        <begin position="94"/>
        <end position="111"/>
    </location>
</feature>
<name>A0A0M0K616_9EUKA</name>
<dbReference type="InterPro" id="IPR036739">
    <property type="entry name" value="SLC41_membr_dom_sf"/>
</dbReference>
<dbReference type="InterPro" id="IPR006667">
    <property type="entry name" value="SLC41_membr_dom"/>
</dbReference>
<keyword evidence="6 8" id="KW-1133">Transmembrane helix</keyword>
<evidence type="ECO:0000256" key="4">
    <source>
        <dbReference type="ARBA" id="ARBA00022692"/>
    </source>
</evidence>
<evidence type="ECO:0000256" key="3">
    <source>
        <dbReference type="ARBA" id="ARBA00022448"/>
    </source>
</evidence>
<sequence>MSGESEISPISPVSPAGAGKLRAYVKQHAIEPLLAEALKAACDTGASDPVSFIGNFMLKKAAQACKERRLSKEAVAESEYLRTTALGIASQRTCWLLFFMFGLLLTANVLHKFEALLERELELAFFVPLLIGAGGNSGGQTVSTVIRALGSGSVKLSDAPRIIAKEGLSGLLQAFVLVLVLAPSLRLVMDISEDVTVVVCLTLLGLGFGANSLASALTFFVAWMGKDPAVIVGPLMTTSVDSIGLMSYLAIATLYISSPGGPDDVNALGPACKRNWHGVCIPANEMTPFCKGNVFSSCKPVV</sequence>
<dbReference type="PANTHER" id="PTHR41394:SF8">
    <property type="entry name" value="MAGNESIUM TRANSPORTER MGTE"/>
    <property type="match status" value="1"/>
</dbReference>
<dbReference type="Pfam" id="PF01769">
    <property type="entry name" value="MgtE"/>
    <property type="match status" value="1"/>
</dbReference>
<evidence type="ECO:0000313" key="11">
    <source>
        <dbReference type="Proteomes" id="UP000037460"/>
    </source>
</evidence>
<protein>
    <submittedName>
        <fullName evidence="10">Magnesium transporter</fullName>
    </submittedName>
</protein>
<evidence type="ECO:0000313" key="10">
    <source>
        <dbReference type="EMBL" id="KOO34306.1"/>
    </source>
</evidence>
<keyword evidence="4 8" id="KW-0812">Transmembrane</keyword>
<comment type="subcellular location">
    <subcellularLocation>
        <location evidence="1">Membrane</location>
        <topology evidence="1">Multi-pass membrane protein</topology>
    </subcellularLocation>
</comment>
<accession>A0A0M0K616</accession>
<feature type="transmembrane region" description="Helical" evidence="8">
    <location>
        <begin position="235"/>
        <end position="256"/>
    </location>
</feature>
<dbReference type="Proteomes" id="UP000037460">
    <property type="component" value="Unassembled WGS sequence"/>
</dbReference>
<comment type="caution">
    <text evidence="10">The sequence shown here is derived from an EMBL/GenBank/DDBJ whole genome shotgun (WGS) entry which is preliminary data.</text>
</comment>
<dbReference type="GO" id="GO:0008324">
    <property type="term" value="F:monoatomic cation transmembrane transporter activity"/>
    <property type="evidence" value="ECO:0007669"/>
    <property type="project" value="InterPro"/>
</dbReference>
<feature type="transmembrane region" description="Helical" evidence="8">
    <location>
        <begin position="123"/>
        <end position="149"/>
    </location>
</feature>
<comment type="similarity">
    <text evidence="2">Belongs to the SLC41A transporter family.</text>
</comment>
<keyword evidence="7 8" id="KW-0472">Membrane</keyword>
<evidence type="ECO:0000256" key="6">
    <source>
        <dbReference type="ARBA" id="ARBA00022989"/>
    </source>
</evidence>
<dbReference type="SUPFAM" id="SSF161093">
    <property type="entry name" value="MgtE membrane domain-like"/>
    <property type="match status" value="1"/>
</dbReference>
<dbReference type="Gene3D" id="1.10.357.20">
    <property type="entry name" value="SLC41 divalent cation transporters, integral membrane domain"/>
    <property type="match status" value="1"/>
</dbReference>
<keyword evidence="3" id="KW-0813">Transport</keyword>
<evidence type="ECO:0000256" key="8">
    <source>
        <dbReference type="SAM" id="Phobius"/>
    </source>
</evidence>
<evidence type="ECO:0000259" key="9">
    <source>
        <dbReference type="Pfam" id="PF01769"/>
    </source>
</evidence>
<dbReference type="OrthoDB" id="48232at2759"/>
<evidence type="ECO:0000256" key="2">
    <source>
        <dbReference type="ARBA" id="ARBA00009749"/>
    </source>
</evidence>
<gene>
    <name evidence="10" type="ORF">Ctob_011559</name>
</gene>
<feature type="domain" description="SLC41A/MgtE integral membrane" evidence="9">
    <location>
        <begin position="127"/>
        <end position="251"/>
    </location>
</feature>
<dbReference type="AlphaFoldDB" id="A0A0M0K616"/>
<evidence type="ECO:0000256" key="7">
    <source>
        <dbReference type="ARBA" id="ARBA00023136"/>
    </source>
</evidence>
<keyword evidence="5" id="KW-0460">Magnesium</keyword>
<feature type="transmembrane region" description="Helical" evidence="8">
    <location>
        <begin position="195"/>
        <end position="223"/>
    </location>
</feature>
<organism evidence="10 11">
    <name type="scientific">Chrysochromulina tobinii</name>
    <dbReference type="NCBI Taxonomy" id="1460289"/>
    <lineage>
        <taxon>Eukaryota</taxon>
        <taxon>Haptista</taxon>
        <taxon>Haptophyta</taxon>
        <taxon>Prymnesiophyceae</taxon>
        <taxon>Prymnesiales</taxon>
        <taxon>Chrysochromulinaceae</taxon>
        <taxon>Chrysochromulina</taxon>
    </lineage>
</organism>
<keyword evidence="11" id="KW-1185">Reference proteome</keyword>
<proteinExistence type="inferred from homology"/>
<reference evidence="11" key="1">
    <citation type="journal article" date="2015" name="PLoS Genet.">
        <title>Genome Sequence and Transcriptome Analyses of Chrysochromulina tobin: Metabolic Tools for Enhanced Algal Fitness in the Prominent Order Prymnesiales (Haptophyceae).</title>
        <authorList>
            <person name="Hovde B.T."/>
            <person name="Deodato C.R."/>
            <person name="Hunsperger H.M."/>
            <person name="Ryken S.A."/>
            <person name="Yost W."/>
            <person name="Jha R.K."/>
            <person name="Patterson J."/>
            <person name="Monnat R.J. Jr."/>
            <person name="Barlow S.B."/>
            <person name="Starkenburg S.R."/>
            <person name="Cattolico R.A."/>
        </authorList>
    </citation>
    <scope>NUCLEOTIDE SEQUENCE</scope>
    <source>
        <strain evidence="11">CCMP291</strain>
    </source>
</reference>
<evidence type="ECO:0000256" key="1">
    <source>
        <dbReference type="ARBA" id="ARBA00004141"/>
    </source>
</evidence>
<dbReference type="EMBL" id="JWZX01001263">
    <property type="protein sequence ID" value="KOO34306.1"/>
    <property type="molecule type" value="Genomic_DNA"/>
</dbReference>